<feature type="compositionally biased region" description="Low complexity" evidence="1">
    <location>
        <begin position="317"/>
        <end position="334"/>
    </location>
</feature>
<evidence type="ECO:0000256" key="1">
    <source>
        <dbReference type="SAM" id="MobiDB-lite"/>
    </source>
</evidence>
<sequence>MSAASIESSASVLRQRALFSSANPPRGNSPIDSRLSVPDQDILSILPNSVRSNSRDRDSRPRDGHARNNSTQRDRDNRPRYSHARSNSTQRDQDNRPRGSPSRSRSHSIPRSRTRSASRIRSRSRSPNVIAADEKTFNISASKSRQVRKWLVQGLPNSEAKALRLNFKPVFDSSFDLFCPKLDESMERKWLRAKNLPKLKDFQETMLKSIQYQMMDSMRPMLHAWNQMRVDDPLLNSVESSLRLMGSAFANVTKLRRENVIHHVAPSMKPLLKDPLAFSSRECERLFGSKFIDVMVKEVDDDAKLAKIGRDGGPSHSQNGGNSNRRNGGRNQSSYVSRNNQSSGFNKGGKSDKGNPYFRQTAQGANNRRAVEDGARLERLDAAARQVQTTIEHLDCTNRPLCVGLERSASQFCELATATQSFGDQRFRFELAEVSRLRLSPICSHPTLLVQDKEREGGSCSRGPSLALSALVPPSIANVDRISSNSNPASTLVTLANARATPVNSVKEIPSSRVEIVRRRFESKGFLKETVDLLMECVRESTTASYESA</sequence>
<feature type="region of interest" description="Disordered" evidence="1">
    <location>
        <begin position="306"/>
        <end position="370"/>
    </location>
</feature>
<reference evidence="2 3" key="1">
    <citation type="journal article" date="2023" name="Nucleic Acids Res.">
        <title>The hologenome of Daphnia magna reveals possible DNA methylation and microbiome-mediated evolution of the host genome.</title>
        <authorList>
            <person name="Chaturvedi A."/>
            <person name="Li X."/>
            <person name="Dhandapani V."/>
            <person name="Marshall H."/>
            <person name="Kissane S."/>
            <person name="Cuenca-Cambronero M."/>
            <person name="Asole G."/>
            <person name="Calvet F."/>
            <person name="Ruiz-Romero M."/>
            <person name="Marangio P."/>
            <person name="Guigo R."/>
            <person name="Rago D."/>
            <person name="Mirbahai L."/>
            <person name="Eastwood N."/>
            <person name="Colbourne J.K."/>
            <person name="Zhou J."/>
            <person name="Mallon E."/>
            <person name="Orsini L."/>
        </authorList>
    </citation>
    <scope>NUCLEOTIDE SEQUENCE [LARGE SCALE GENOMIC DNA]</scope>
    <source>
        <strain evidence="2">LRV0_1</strain>
    </source>
</reference>
<feature type="compositionally biased region" description="Polar residues" evidence="1">
    <location>
        <begin position="335"/>
        <end position="345"/>
    </location>
</feature>
<proteinExistence type="predicted"/>
<feature type="region of interest" description="Disordered" evidence="1">
    <location>
        <begin position="20"/>
        <end position="129"/>
    </location>
</feature>
<organism evidence="2 3">
    <name type="scientific">Daphnia magna</name>
    <dbReference type="NCBI Taxonomy" id="35525"/>
    <lineage>
        <taxon>Eukaryota</taxon>
        <taxon>Metazoa</taxon>
        <taxon>Ecdysozoa</taxon>
        <taxon>Arthropoda</taxon>
        <taxon>Crustacea</taxon>
        <taxon>Branchiopoda</taxon>
        <taxon>Diplostraca</taxon>
        <taxon>Cladocera</taxon>
        <taxon>Anomopoda</taxon>
        <taxon>Daphniidae</taxon>
        <taxon>Daphnia</taxon>
    </lineage>
</organism>
<accession>A0ABQ9YYK6</accession>
<keyword evidence="3" id="KW-1185">Reference proteome</keyword>
<dbReference type="EMBL" id="JAOYFB010000002">
    <property type="protein sequence ID" value="KAK4005706.1"/>
    <property type="molecule type" value="Genomic_DNA"/>
</dbReference>
<feature type="compositionally biased region" description="Basic residues" evidence="1">
    <location>
        <begin position="104"/>
        <end position="124"/>
    </location>
</feature>
<dbReference type="PANTHER" id="PTHR31660">
    <property type="entry name" value="GAG-POL POLYPROTEIN-LIKE PROTEIN-RELATED"/>
    <property type="match status" value="1"/>
</dbReference>
<evidence type="ECO:0000313" key="3">
    <source>
        <dbReference type="Proteomes" id="UP001234178"/>
    </source>
</evidence>
<dbReference type="PANTHER" id="PTHR31660:SF76">
    <property type="entry name" value="CORE-BINDING (CB) DOMAIN-CONTAINING PROTEIN-RELATED"/>
    <property type="match status" value="1"/>
</dbReference>
<comment type="caution">
    <text evidence="2">The sequence shown here is derived from an EMBL/GenBank/DDBJ whole genome shotgun (WGS) entry which is preliminary data.</text>
</comment>
<protein>
    <submittedName>
        <fullName evidence="2">Uncharacterized protein</fullName>
    </submittedName>
</protein>
<gene>
    <name evidence="2" type="ORF">OUZ56_010752</name>
</gene>
<feature type="compositionally biased region" description="Basic and acidic residues" evidence="1">
    <location>
        <begin position="53"/>
        <end position="79"/>
    </location>
</feature>
<dbReference type="Proteomes" id="UP001234178">
    <property type="component" value="Unassembled WGS sequence"/>
</dbReference>
<evidence type="ECO:0000313" key="2">
    <source>
        <dbReference type="EMBL" id="KAK4005706.1"/>
    </source>
</evidence>
<name>A0ABQ9YYK6_9CRUS</name>